<proteinExistence type="inferred from homology"/>
<feature type="transmembrane region" description="Helical" evidence="5">
    <location>
        <begin position="31"/>
        <end position="52"/>
    </location>
</feature>
<evidence type="ECO:0000313" key="8">
    <source>
        <dbReference type="Proteomes" id="UP000000370"/>
    </source>
</evidence>
<keyword evidence="3" id="KW-0378">Hydrolase</keyword>
<dbReference type="Pfam" id="PF13365">
    <property type="entry name" value="Trypsin_2"/>
    <property type="match status" value="1"/>
</dbReference>
<dbReference type="InterPro" id="IPR001478">
    <property type="entry name" value="PDZ"/>
</dbReference>
<name>A9KR77_LACP7</name>
<keyword evidence="8" id="KW-1185">Reference proteome</keyword>
<dbReference type="Gene3D" id="2.40.10.120">
    <property type="match status" value="1"/>
</dbReference>
<feature type="domain" description="PDZ" evidence="6">
    <location>
        <begin position="378"/>
        <end position="441"/>
    </location>
</feature>
<dbReference type="GO" id="GO:0006508">
    <property type="term" value="P:proteolysis"/>
    <property type="evidence" value="ECO:0007669"/>
    <property type="project" value="UniProtKB-KW"/>
</dbReference>
<evidence type="ECO:0000259" key="6">
    <source>
        <dbReference type="PROSITE" id="PS50106"/>
    </source>
</evidence>
<dbReference type="AlphaFoldDB" id="A9KR77"/>
<dbReference type="PROSITE" id="PS50106">
    <property type="entry name" value="PDZ"/>
    <property type="match status" value="1"/>
</dbReference>
<dbReference type="Proteomes" id="UP000000370">
    <property type="component" value="Chromosome"/>
</dbReference>
<dbReference type="SUPFAM" id="SSF50156">
    <property type="entry name" value="PDZ domain-like"/>
    <property type="match status" value="1"/>
</dbReference>
<dbReference type="eggNOG" id="COG0265">
    <property type="taxonomic scope" value="Bacteria"/>
</dbReference>
<dbReference type="Pfam" id="PF13180">
    <property type="entry name" value="PDZ_2"/>
    <property type="match status" value="1"/>
</dbReference>
<protein>
    <submittedName>
        <fullName evidence="7">PDZ/DHR/GLGF domain protein</fullName>
    </submittedName>
</protein>
<dbReference type="SMART" id="SM00228">
    <property type="entry name" value="PDZ"/>
    <property type="match status" value="1"/>
</dbReference>
<dbReference type="InterPro" id="IPR036034">
    <property type="entry name" value="PDZ_sf"/>
</dbReference>
<evidence type="ECO:0000256" key="5">
    <source>
        <dbReference type="SAM" id="Phobius"/>
    </source>
</evidence>
<dbReference type="EMBL" id="CP000885">
    <property type="protein sequence ID" value="ABX40545.1"/>
    <property type="molecule type" value="Genomic_DNA"/>
</dbReference>
<keyword evidence="5" id="KW-1133">Transmembrane helix</keyword>
<dbReference type="HOGENOM" id="CLU_020120_5_0_9"/>
<keyword evidence="5" id="KW-0812">Transmembrane</keyword>
<comment type="similarity">
    <text evidence="1">Belongs to the peptidase S1C family.</text>
</comment>
<evidence type="ECO:0000256" key="3">
    <source>
        <dbReference type="ARBA" id="ARBA00022801"/>
    </source>
</evidence>
<keyword evidence="2" id="KW-0645">Protease</keyword>
<evidence type="ECO:0000256" key="4">
    <source>
        <dbReference type="SAM" id="MobiDB-lite"/>
    </source>
</evidence>
<dbReference type="PANTHER" id="PTHR22939:SF129">
    <property type="entry name" value="SERINE PROTEASE HTRA2, MITOCHONDRIAL"/>
    <property type="match status" value="1"/>
</dbReference>
<dbReference type="PRINTS" id="PR00834">
    <property type="entry name" value="PROTEASES2C"/>
</dbReference>
<dbReference type="Gene3D" id="2.30.42.10">
    <property type="match status" value="1"/>
</dbReference>
<reference evidence="8" key="1">
    <citation type="submission" date="2007-11" db="EMBL/GenBank/DDBJ databases">
        <title>Complete genome sequence of Clostridium phytofermentans ISDg.</title>
        <authorList>
            <person name="Leschine S.B."/>
            <person name="Warnick T.A."/>
            <person name="Blanchard J.L."/>
            <person name="Schnell D.J."/>
            <person name="Petit E.L."/>
            <person name="LaTouf W.G."/>
            <person name="Copeland A."/>
            <person name="Lucas S."/>
            <person name="Lapidus A."/>
            <person name="Barry K."/>
            <person name="Glavina del Rio T."/>
            <person name="Dalin E."/>
            <person name="Tice H."/>
            <person name="Pitluck S."/>
            <person name="Kiss H."/>
            <person name="Brettin T."/>
            <person name="Bruce D."/>
            <person name="Detter J.C."/>
            <person name="Han C."/>
            <person name="Kuske C."/>
            <person name="Schmutz J."/>
            <person name="Larimer F."/>
            <person name="Land M."/>
            <person name="Hauser L."/>
            <person name="Kyrpides N."/>
            <person name="Kim E.A."/>
            <person name="Richardson P."/>
        </authorList>
    </citation>
    <scope>NUCLEOTIDE SEQUENCE [LARGE SCALE GENOMIC DNA]</scope>
    <source>
        <strain evidence="8">ATCC 700394 / DSM 18823 / ISDg</strain>
    </source>
</reference>
<dbReference type="InterPro" id="IPR009003">
    <property type="entry name" value="Peptidase_S1_PA"/>
</dbReference>
<evidence type="ECO:0000313" key="7">
    <source>
        <dbReference type="EMBL" id="ABX40545.1"/>
    </source>
</evidence>
<dbReference type="InterPro" id="IPR001940">
    <property type="entry name" value="Peptidase_S1C"/>
</dbReference>
<dbReference type="PANTHER" id="PTHR22939">
    <property type="entry name" value="SERINE PROTEASE FAMILY S1C HTRA-RELATED"/>
    <property type="match status" value="1"/>
</dbReference>
<accession>A9KR77</accession>
<keyword evidence="5" id="KW-0472">Membrane</keyword>
<dbReference type="GO" id="GO:0004252">
    <property type="term" value="F:serine-type endopeptidase activity"/>
    <property type="evidence" value="ECO:0007669"/>
    <property type="project" value="InterPro"/>
</dbReference>
<evidence type="ECO:0000256" key="1">
    <source>
        <dbReference type="ARBA" id="ARBA00010541"/>
    </source>
</evidence>
<feature type="region of interest" description="Disordered" evidence="4">
    <location>
        <begin position="72"/>
        <end position="121"/>
    </location>
</feature>
<dbReference type="RefSeq" id="WP_012198188.1">
    <property type="nucleotide sequence ID" value="NC_010001.1"/>
</dbReference>
<sequence>METKTPEPEKEFRFIQEKVVPRRKHRVKKMAYATAFAVALAIIFGLVARYVFIKSDHFWIKVLGIDTTKREPITFPSEGQEDPNGVDGTGENVTITPSISTTPEPTVSVTGAPSEGNGDQETVVEKKIEATIEDYERMLFELRKVGTTAMSGLAMVTAIENRVDWFDETYETKRTTTGIVIGENSAEILILTSLDKINGASDLEVTFNSGFTASGLTVPGKLWSFDKDYNLAVIAVKLKDIPPQQVSSIKTAKLGESHSVTLGTPVIALGKPDGYFGSMMFGMISSRGDYYYIMDNRLDVFHTDLNVNSNSDGVIINTNGEIIGIMTQAMKDPANPNVSTVIGISRLTSIMDKLANKTERVTFGIIGEDIPSDVLQSFNLSGGIYVTEVRSDSPAFNAGIKQGDIITQVNEFSISSVTNFNTILNNYKPKETVTVVVQRKVKQELSESSVKVVLELKE</sequence>
<evidence type="ECO:0000256" key="2">
    <source>
        <dbReference type="ARBA" id="ARBA00022670"/>
    </source>
</evidence>
<feature type="compositionally biased region" description="Low complexity" evidence="4">
    <location>
        <begin position="93"/>
        <end position="110"/>
    </location>
</feature>
<gene>
    <name evidence="7" type="ordered locus">Cphy_0156</name>
</gene>
<dbReference type="SUPFAM" id="SSF50494">
    <property type="entry name" value="Trypsin-like serine proteases"/>
    <property type="match status" value="1"/>
</dbReference>
<dbReference type="OrthoDB" id="1765023at2"/>
<dbReference type="KEGG" id="cpy:Cphy_0156"/>
<dbReference type="STRING" id="357809.Cphy_0156"/>
<organism evidence="7 8">
    <name type="scientific">Lachnoclostridium phytofermentans (strain ATCC 700394 / DSM 18823 / ISDg)</name>
    <name type="common">Clostridium phytofermentans</name>
    <dbReference type="NCBI Taxonomy" id="357809"/>
    <lineage>
        <taxon>Bacteria</taxon>
        <taxon>Bacillati</taxon>
        <taxon>Bacillota</taxon>
        <taxon>Clostridia</taxon>
        <taxon>Lachnospirales</taxon>
        <taxon>Lachnospiraceae</taxon>
    </lineage>
</organism>